<dbReference type="PANTHER" id="PTHR33112:SF16">
    <property type="entry name" value="HETEROKARYON INCOMPATIBILITY DOMAIN-CONTAINING PROTEIN"/>
    <property type="match status" value="1"/>
</dbReference>
<evidence type="ECO:0000313" key="4">
    <source>
        <dbReference type="RefSeq" id="XP_033574291.1"/>
    </source>
</evidence>
<name>A0A6A6YHF1_9PEZI</name>
<dbReference type="OrthoDB" id="10575964at2759"/>
<dbReference type="AlphaFoldDB" id="A0A6A6YHF1"/>
<dbReference type="Pfam" id="PF06985">
    <property type="entry name" value="HET"/>
    <property type="match status" value="1"/>
</dbReference>
<dbReference type="Proteomes" id="UP000504636">
    <property type="component" value="Unplaced"/>
</dbReference>
<dbReference type="InterPro" id="IPR010730">
    <property type="entry name" value="HET"/>
</dbReference>
<organism evidence="2">
    <name type="scientific">Mytilinidion resinicola</name>
    <dbReference type="NCBI Taxonomy" id="574789"/>
    <lineage>
        <taxon>Eukaryota</taxon>
        <taxon>Fungi</taxon>
        <taxon>Dikarya</taxon>
        <taxon>Ascomycota</taxon>
        <taxon>Pezizomycotina</taxon>
        <taxon>Dothideomycetes</taxon>
        <taxon>Pleosporomycetidae</taxon>
        <taxon>Mytilinidiales</taxon>
        <taxon>Mytilinidiaceae</taxon>
        <taxon>Mytilinidion</taxon>
    </lineage>
</organism>
<gene>
    <name evidence="2 4" type="ORF">BDZ99DRAFT_522942</name>
</gene>
<sequence length="256" mass="28910">MYLSYISKGQQVTTSVSQIQRGKSWGHRKFVVDYCPHAPDLDYVGNSDFSTPTPTPPTDIITNKGFEKARKRLKECNDSSLHESYKLQKDFELTRLVDISVGDDGLQIAERTESRVRTHYATLSYCWGLPESDNVNQPTYDAIKLARAVGFDYIWIDSLYIIQDSKTDWGKEAAEMSRIYAGADLTIVAGEAIEASESFITAHDLPSTNVSILISLNDFNLTAPKAIQAALRYFWKGRGWTLQEETLSNRVLYCIE</sequence>
<protein>
    <submittedName>
        <fullName evidence="2 4">HET-domain-containing protein</fullName>
    </submittedName>
</protein>
<evidence type="ECO:0000313" key="3">
    <source>
        <dbReference type="Proteomes" id="UP000504636"/>
    </source>
</evidence>
<dbReference type="GeneID" id="54466643"/>
<feature type="domain" description="Heterokaryon incompatibility" evidence="1">
    <location>
        <begin position="120"/>
        <end position="244"/>
    </location>
</feature>
<dbReference type="RefSeq" id="XP_033574291.1">
    <property type="nucleotide sequence ID" value="XM_033725750.1"/>
</dbReference>
<reference evidence="4" key="3">
    <citation type="submission" date="2025-04" db="UniProtKB">
        <authorList>
            <consortium name="RefSeq"/>
        </authorList>
    </citation>
    <scope>IDENTIFICATION</scope>
    <source>
        <strain evidence="4">CBS 304.34</strain>
    </source>
</reference>
<reference evidence="4" key="2">
    <citation type="submission" date="2020-04" db="EMBL/GenBank/DDBJ databases">
        <authorList>
            <consortium name="NCBI Genome Project"/>
        </authorList>
    </citation>
    <scope>NUCLEOTIDE SEQUENCE</scope>
    <source>
        <strain evidence="4">CBS 304.34</strain>
    </source>
</reference>
<keyword evidence="3" id="KW-1185">Reference proteome</keyword>
<dbReference type="PANTHER" id="PTHR33112">
    <property type="entry name" value="DOMAIN PROTEIN, PUTATIVE-RELATED"/>
    <property type="match status" value="1"/>
</dbReference>
<accession>A0A6A6YHF1</accession>
<evidence type="ECO:0000259" key="1">
    <source>
        <dbReference type="Pfam" id="PF06985"/>
    </source>
</evidence>
<proteinExistence type="predicted"/>
<dbReference type="EMBL" id="MU003705">
    <property type="protein sequence ID" value="KAF2807327.1"/>
    <property type="molecule type" value="Genomic_DNA"/>
</dbReference>
<reference evidence="2 4" key="1">
    <citation type="journal article" date="2020" name="Stud. Mycol.">
        <title>101 Dothideomycetes genomes: a test case for predicting lifestyles and emergence of pathogens.</title>
        <authorList>
            <person name="Haridas S."/>
            <person name="Albert R."/>
            <person name="Binder M."/>
            <person name="Bloem J."/>
            <person name="Labutti K."/>
            <person name="Salamov A."/>
            <person name="Andreopoulos B."/>
            <person name="Baker S."/>
            <person name="Barry K."/>
            <person name="Bills G."/>
            <person name="Bluhm B."/>
            <person name="Cannon C."/>
            <person name="Castanera R."/>
            <person name="Culley D."/>
            <person name="Daum C."/>
            <person name="Ezra D."/>
            <person name="Gonzalez J."/>
            <person name="Henrissat B."/>
            <person name="Kuo A."/>
            <person name="Liang C."/>
            <person name="Lipzen A."/>
            <person name="Lutzoni F."/>
            <person name="Magnuson J."/>
            <person name="Mondo S."/>
            <person name="Nolan M."/>
            <person name="Ohm R."/>
            <person name="Pangilinan J."/>
            <person name="Park H.-J."/>
            <person name="Ramirez L."/>
            <person name="Alfaro M."/>
            <person name="Sun H."/>
            <person name="Tritt A."/>
            <person name="Yoshinaga Y."/>
            <person name="Zwiers L.-H."/>
            <person name="Turgeon B."/>
            <person name="Goodwin S."/>
            <person name="Spatafora J."/>
            <person name="Crous P."/>
            <person name="Grigoriev I."/>
        </authorList>
    </citation>
    <scope>NUCLEOTIDE SEQUENCE</scope>
    <source>
        <strain evidence="2 4">CBS 304.34</strain>
    </source>
</reference>
<evidence type="ECO:0000313" key="2">
    <source>
        <dbReference type="EMBL" id="KAF2807327.1"/>
    </source>
</evidence>